<evidence type="ECO:0000256" key="7">
    <source>
        <dbReference type="ARBA" id="ARBA00047292"/>
    </source>
</evidence>
<comment type="catalytic activity">
    <reaction evidence="7">
        <text>L-threonyl-[protein] + ATP = O-phospho-L-threonyl-[protein] + ADP + H(+)</text>
        <dbReference type="Rhea" id="RHEA:46608"/>
        <dbReference type="Rhea" id="RHEA-COMP:11060"/>
        <dbReference type="Rhea" id="RHEA-COMP:11605"/>
        <dbReference type="ChEBI" id="CHEBI:15378"/>
        <dbReference type="ChEBI" id="CHEBI:30013"/>
        <dbReference type="ChEBI" id="CHEBI:30616"/>
        <dbReference type="ChEBI" id="CHEBI:61977"/>
        <dbReference type="ChEBI" id="CHEBI:456216"/>
        <dbReference type="EC" id="2.7.11.11"/>
    </reaction>
</comment>
<protein>
    <recommendedName>
        <fullName evidence="1">cAMP-dependent protein kinase</fullName>
        <ecNumber evidence="1">2.7.11.11</ecNumber>
    </recommendedName>
</protein>
<reference evidence="11 12" key="1">
    <citation type="submission" date="2018-11" db="EMBL/GenBank/DDBJ databases">
        <authorList>
            <consortium name="Pathogen Informatics"/>
        </authorList>
    </citation>
    <scope>NUCLEOTIDE SEQUENCE [LARGE SCALE GENOMIC DNA]</scope>
</reference>
<dbReference type="AlphaFoldDB" id="A0A3P7LT19"/>
<evidence type="ECO:0000256" key="6">
    <source>
        <dbReference type="ARBA" id="ARBA00022840"/>
    </source>
</evidence>
<dbReference type="EC" id="2.7.11.11" evidence="1"/>
<organism evidence="11 12">
    <name type="scientific">Strongylus vulgaris</name>
    <name type="common">Blood worm</name>
    <dbReference type="NCBI Taxonomy" id="40348"/>
    <lineage>
        <taxon>Eukaryota</taxon>
        <taxon>Metazoa</taxon>
        <taxon>Ecdysozoa</taxon>
        <taxon>Nematoda</taxon>
        <taxon>Chromadorea</taxon>
        <taxon>Rhabditida</taxon>
        <taxon>Rhabditina</taxon>
        <taxon>Rhabditomorpha</taxon>
        <taxon>Strongyloidea</taxon>
        <taxon>Strongylidae</taxon>
        <taxon>Strongylus</taxon>
    </lineage>
</organism>
<comment type="catalytic activity">
    <reaction evidence="8">
        <text>L-seryl-[protein] + ATP = O-phospho-L-seryl-[protein] + ADP + H(+)</text>
        <dbReference type="Rhea" id="RHEA:17989"/>
        <dbReference type="Rhea" id="RHEA-COMP:9863"/>
        <dbReference type="Rhea" id="RHEA-COMP:11604"/>
        <dbReference type="ChEBI" id="CHEBI:15378"/>
        <dbReference type="ChEBI" id="CHEBI:29999"/>
        <dbReference type="ChEBI" id="CHEBI:30616"/>
        <dbReference type="ChEBI" id="CHEBI:83421"/>
        <dbReference type="ChEBI" id="CHEBI:456216"/>
        <dbReference type="EC" id="2.7.11.11"/>
    </reaction>
</comment>
<evidence type="ECO:0000313" key="12">
    <source>
        <dbReference type="Proteomes" id="UP000270094"/>
    </source>
</evidence>
<dbReference type="EMBL" id="UYYB01116684">
    <property type="protein sequence ID" value="VDM82248.1"/>
    <property type="molecule type" value="Genomic_DNA"/>
</dbReference>
<evidence type="ECO:0000256" key="4">
    <source>
        <dbReference type="ARBA" id="ARBA00022741"/>
    </source>
</evidence>
<dbReference type="GO" id="GO:0005829">
    <property type="term" value="C:cytosol"/>
    <property type="evidence" value="ECO:0007669"/>
    <property type="project" value="TreeGrafter"/>
</dbReference>
<dbReference type="InterPro" id="IPR017441">
    <property type="entry name" value="Protein_kinase_ATP_BS"/>
</dbReference>
<dbReference type="PANTHER" id="PTHR24353:SF153">
    <property type="entry name" value="CAMP-DEPENDENT PROTEIN KINASE CATALYTIC SUBUNIT 1"/>
    <property type="match status" value="1"/>
</dbReference>
<keyword evidence="5" id="KW-0418">Kinase</keyword>
<dbReference type="GO" id="GO:0005634">
    <property type="term" value="C:nucleus"/>
    <property type="evidence" value="ECO:0007669"/>
    <property type="project" value="TreeGrafter"/>
</dbReference>
<dbReference type="Pfam" id="PF00069">
    <property type="entry name" value="Pkinase"/>
    <property type="match status" value="1"/>
</dbReference>
<dbReference type="Proteomes" id="UP000270094">
    <property type="component" value="Unassembled WGS sequence"/>
</dbReference>
<dbReference type="GO" id="GO:0005524">
    <property type="term" value="F:ATP binding"/>
    <property type="evidence" value="ECO:0007669"/>
    <property type="project" value="UniProtKB-UniRule"/>
</dbReference>
<evidence type="ECO:0000313" key="11">
    <source>
        <dbReference type="EMBL" id="VDM82248.1"/>
    </source>
</evidence>
<dbReference type="PROSITE" id="PS00107">
    <property type="entry name" value="PROTEIN_KINASE_ATP"/>
    <property type="match status" value="1"/>
</dbReference>
<keyword evidence="2" id="KW-0723">Serine/threonine-protein kinase</keyword>
<name>A0A3P7LT19_STRVU</name>
<dbReference type="OrthoDB" id="63267at2759"/>
<feature type="binding site" evidence="9">
    <location>
        <position position="57"/>
    </location>
    <ligand>
        <name>ATP</name>
        <dbReference type="ChEBI" id="CHEBI:30616"/>
    </ligand>
</feature>
<dbReference type="InterPro" id="IPR011009">
    <property type="entry name" value="Kinase-like_dom_sf"/>
</dbReference>
<dbReference type="PROSITE" id="PS50011">
    <property type="entry name" value="PROTEIN_KINASE_DOM"/>
    <property type="match status" value="1"/>
</dbReference>
<gene>
    <name evidence="11" type="ORF">SVUK_LOCUS17246</name>
</gene>
<sequence>MSQESSESAHCLDTVGVGGFNTASLDDFDRIKTLGTGSFGRVMLVKHKQTGNYFAMKILDKQKVVKLKQVEHTLNEKRILQAIDFPFLVNMQYSFKVGFFLNVEILEDQASSIALMFSRLVLLLFHHTWIFWRNMQSATM</sequence>
<dbReference type="GO" id="GO:0005952">
    <property type="term" value="C:cAMP-dependent protein kinase complex"/>
    <property type="evidence" value="ECO:0007669"/>
    <property type="project" value="TreeGrafter"/>
</dbReference>
<dbReference type="PANTHER" id="PTHR24353">
    <property type="entry name" value="CYCLIC NUCLEOTIDE-DEPENDENT PROTEIN KINASE"/>
    <property type="match status" value="1"/>
</dbReference>
<keyword evidence="4 9" id="KW-0547">Nucleotide-binding</keyword>
<evidence type="ECO:0000256" key="8">
    <source>
        <dbReference type="ARBA" id="ARBA00047454"/>
    </source>
</evidence>
<dbReference type="SUPFAM" id="SSF56112">
    <property type="entry name" value="Protein kinase-like (PK-like)"/>
    <property type="match status" value="1"/>
</dbReference>
<feature type="domain" description="Protein kinase" evidence="10">
    <location>
        <begin position="28"/>
        <end position="140"/>
    </location>
</feature>
<accession>A0A3P7LT19</accession>
<proteinExistence type="predicted"/>
<evidence type="ECO:0000256" key="3">
    <source>
        <dbReference type="ARBA" id="ARBA00022679"/>
    </source>
</evidence>
<keyword evidence="12" id="KW-1185">Reference proteome</keyword>
<evidence type="ECO:0000256" key="5">
    <source>
        <dbReference type="ARBA" id="ARBA00022777"/>
    </source>
</evidence>
<dbReference type="Gene3D" id="3.30.200.20">
    <property type="entry name" value="Phosphorylase Kinase, domain 1"/>
    <property type="match status" value="1"/>
</dbReference>
<keyword evidence="6 9" id="KW-0067">ATP-binding</keyword>
<evidence type="ECO:0000256" key="9">
    <source>
        <dbReference type="PROSITE-ProRule" id="PRU10141"/>
    </source>
</evidence>
<evidence type="ECO:0000256" key="2">
    <source>
        <dbReference type="ARBA" id="ARBA00022527"/>
    </source>
</evidence>
<evidence type="ECO:0000256" key="1">
    <source>
        <dbReference type="ARBA" id="ARBA00012444"/>
    </source>
</evidence>
<keyword evidence="3" id="KW-0808">Transferase</keyword>
<dbReference type="InterPro" id="IPR000719">
    <property type="entry name" value="Prot_kinase_dom"/>
</dbReference>
<evidence type="ECO:0000259" key="10">
    <source>
        <dbReference type="PROSITE" id="PS50011"/>
    </source>
</evidence>
<dbReference type="GO" id="GO:0004691">
    <property type="term" value="F:cAMP-dependent protein kinase activity"/>
    <property type="evidence" value="ECO:0007669"/>
    <property type="project" value="UniProtKB-EC"/>
</dbReference>